<evidence type="ECO:0000256" key="1">
    <source>
        <dbReference type="PROSITE-ProRule" id="PRU00042"/>
    </source>
</evidence>
<dbReference type="Proteomes" id="UP001352852">
    <property type="component" value="Unassembled WGS sequence"/>
</dbReference>
<organism evidence="4 5">
    <name type="scientific">Characodon lateralis</name>
    <dbReference type="NCBI Taxonomy" id="208331"/>
    <lineage>
        <taxon>Eukaryota</taxon>
        <taxon>Metazoa</taxon>
        <taxon>Chordata</taxon>
        <taxon>Craniata</taxon>
        <taxon>Vertebrata</taxon>
        <taxon>Euteleostomi</taxon>
        <taxon>Actinopterygii</taxon>
        <taxon>Neopterygii</taxon>
        <taxon>Teleostei</taxon>
        <taxon>Neoteleostei</taxon>
        <taxon>Acanthomorphata</taxon>
        <taxon>Ovalentaria</taxon>
        <taxon>Atherinomorphae</taxon>
        <taxon>Cyprinodontiformes</taxon>
        <taxon>Goodeidae</taxon>
        <taxon>Characodon</taxon>
    </lineage>
</organism>
<keyword evidence="1" id="KW-0862">Zinc</keyword>
<dbReference type="InterPro" id="IPR052274">
    <property type="entry name" value="Krueppel_C2H2_Zn-finger"/>
</dbReference>
<dbReference type="PANTHER" id="PTHR22979:SF2">
    <property type="entry name" value="ZINC FINGER PROTEIN 512"/>
    <property type="match status" value="1"/>
</dbReference>
<keyword evidence="1" id="KW-0863">Zinc-finger</keyword>
<evidence type="ECO:0000259" key="3">
    <source>
        <dbReference type="PROSITE" id="PS50157"/>
    </source>
</evidence>
<dbReference type="PROSITE" id="PS00028">
    <property type="entry name" value="ZINC_FINGER_C2H2_1"/>
    <property type="match status" value="1"/>
</dbReference>
<gene>
    <name evidence="4" type="ORF">CHARACLAT_008418</name>
</gene>
<dbReference type="Gene3D" id="3.30.160.60">
    <property type="entry name" value="Classic Zinc Finger"/>
    <property type="match status" value="1"/>
</dbReference>
<dbReference type="SMART" id="SM00355">
    <property type="entry name" value="ZnF_C2H2"/>
    <property type="match status" value="1"/>
</dbReference>
<evidence type="ECO:0000313" key="5">
    <source>
        <dbReference type="Proteomes" id="UP001352852"/>
    </source>
</evidence>
<dbReference type="PANTHER" id="PTHR22979">
    <property type="entry name" value="ZINC FINGER PROTEIN-RELATED"/>
    <property type="match status" value="1"/>
</dbReference>
<dbReference type="EMBL" id="JAHUTJ010000488">
    <property type="protein sequence ID" value="MED6263805.1"/>
    <property type="molecule type" value="Genomic_DNA"/>
</dbReference>
<comment type="caution">
    <text evidence="4">The sequence shown here is derived from an EMBL/GenBank/DDBJ whole genome shotgun (WGS) entry which is preliminary data.</text>
</comment>
<evidence type="ECO:0000256" key="2">
    <source>
        <dbReference type="SAM" id="MobiDB-lite"/>
    </source>
</evidence>
<protein>
    <recommendedName>
        <fullName evidence="3">C2H2-type domain-containing protein</fullName>
    </recommendedName>
</protein>
<feature type="compositionally biased region" description="Basic residues" evidence="2">
    <location>
        <begin position="94"/>
        <end position="109"/>
    </location>
</feature>
<feature type="region of interest" description="Disordered" evidence="2">
    <location>
        <begin position="94"/>
        <end position="115"/>
    </location>
</feature>
<accession>A0ABU7CPM0</accession>
<evidence type="ECO:0000313" key="4">
    <source>
        <dbReference type="EMBL" id="MED6263805.1"/>
    </source>
</evidence>
<dbReference type="InterPro" id="IPR013087">
    <property type="entry name" value="Znf_C2H2_type"/>
</dbReference>
<dbReference type="InterPro" id="IPR036236">
    <property type="entry name" value="Znf_C2H2_sf"/>
</dbReference>
<feature type="non-terminal residue" evidence="4">
    <location>
        <position position="1"/>
    </location>
</feature>
<name>A0ABU7CPM0_9TELE</name>
<sequence>GCDCTYTSVSGLKAHLGLCTKGEFEAGKYRCLICNKEFNSESGVKYHINSVHSQDWFVTNKKASKKFEKFLKNQPKQTVYADKPTADQYHYHHLHQQHHQQHHHHHYHHQQQPLQHPLQPLHHLQHQTQFLHPEQQNLHPQDDPQLQQPELHYTPLEPPMGPIWLDMDRKEAVPGPEHIDMHMINAVKIEETSEEIMEVKGRIKGETIGETEMVDGKQTDCFAFSSSGSSSEVEAGLHDRQREINQWNLKQPGLMEPHGDAAE</sequence>
<dbReference type="PROSITE" id="PS50157">
    <property type="entry name" value="ZINC_FINGER_C2H2_2"/>
    <property type="match status" value="1"/>
</dbReference>
<dbReference type="SUPFAM" id="SSF57667">
    <property type="entry name" value="beta-beta-alpha zinc fingers"/>
    <property type="match status" value="1"/>
</dbReference>
<feature type="domain" description="C2H2-type" evidence="3">
    <location>
        <begin position="29"/>
        <end position="57"/>
    </location>
</feature>
<dbReference type="Pfam" id="PF12874">
    <property type="entry name" value="zf-met"/>
    <property type="match status" value="1"/>
</dbReference>
<reference evidence="4 5" key="1">
    <citation type="submission" date="2021-06" db="EMBL/GenBank/DDBJ databases">
        <authorList>
            <person name="Palmer J.M."/>
        </authorList>
    </citation>
    <scope>NUCLEOTIDE SEQUENCE [LARGE SCALE GENOMIC DNA]</scope>
    <source>
        <strain evidence="4 5">CL_MEX2019</strain>
        <tissue evidence="4">Muscle</tissue>
    </source>
</reference>
<proteinExistence type="predicted"/>
<keyword evidence="5" id="KW-1185">Reference proteome</keyword>
<keyword evidence="1" id="KW-0479">Metal-binding</keyword>